<gene>
    <name evidence="1" type="ORF">HPB49_004811</name>
</gene>
<sequence length="104" mass="12165">MDSDNEYTAAMGRQMKKKMRQMSSEQTSSNQKSWCVLRVYSARGGWKKRKSSSEEHAVLLELISRHRSVVENKKTDSVSVSRKRESWKKVEDEFNCRHNVAPRT</sequence>
<evidence type="ECO:0000313" key="1">
    <source>
        <dbReference type="EMBL" id="KAH7978207.1"/>
    </source>
</evidence>
<accession>A0ACB8DUA5</accession>
<keyword evidence="2" id="KW-1185">Reference proteome</keyword>
<proteinExistence type="predicted"/>
<reference evidence="1" key="1">
    <citation type="submission" date="2020-05" db="EMBL/GenBank/DDBJ databases">
        <title>Large-scale comparative analyses of tick genomes elucidate their genetic diversity and vector capacities.</title>
        <authorList>
            <person name="Jia N."/>
            <person name="Wang J."/>
            <person name="Shi W."/>
            <person name="Du L."/>
            <person name="Sun Y."/>
            <person name="Zhan W."/>
            <person name="Jiang J."/>
            <person name="Wang Q."/>
            <person name="Zhang B."/>
            <person name="Ji P."/>
            <person name="Sakyi L.B."/>
            <person name="Cui X."/>
            <person name="Yuan T."/>
            <person name="Jiang B."/>
            <person name="Yang W."/>
            <person name="Lam T.T.-Y."/>
            <person name="Chang Q."/>
            <person name="Ding S."/>
            <person name="Wang X."/>
            <person name="Zhu J."/>
            <person name="Ruan X."/>
            <person name="Zhao L."/>
            <person name="Wei J."/>
            <person name="Que T."/>
            <person name="Du C."/>
            <person name="Cheng J."/>
            <person name="Dai P."/>
            <person name="Han X."/>
            <person name="Huang E."/>
            <person name="Gao Y."/>
            <person name="Liu J."/>
            <person name="Shao H."/>
            <person name="Ye R."/>
            <person name="Li L."/>
            <person name="Wei W."/>
            <person name="Wang X."/>
            <person name="Wang C."/>
            <person name="Yang T."/>
            <person name="Huo Q."/>
            <person name="Li W."/>
            <person name="Guo W."/>
            <person name="Chen H."/>
            <person name="Zhou L."/>
            <person name="Ni X."/>
            <person name="Tian J."/>
            <person name="Zhou Y."/>
            <person name="Sheng Y."/>
            <person name="Liu T."/>
            <person name="Pan Y."/>
            <person name="Xia L."/>
            <person name="Li J."/>
            <person name="Zhao F."/>
            <person name="Cao W."/>
        </authorList>
    </citation>
    <scope>NUCLEOTIDE SEQUENCE</scope>
    <source>
        <strain evidence="1">Dsil-2018</strain>
    </source>
</reference>
<name>A0ACB8DUA5_DERSI</name>
<dbReference type="EMBL" id="CM023470">
    <property type="protein sequence ID" value="KAH7978207.1"/>
    <property type="molecule type" value="Genomic_DNA"/>
</dbReference>
<protein>
    <submittedName>
        <fullName evidence="1">Uncharacterized protein</fullName>
    </submittedName>
</protein>
<dbReference type="Proteomes" id="UP000821865">
    <property type="component" value="Chromosome 1"/>
</dbReference>
<evidence type="ECO:0000313" key="2">
    <source>
        <dbReference type="Proteomes" id="UP000821865"/>
    </source>
</evidence>
<comment type="caution">
    <text evidence="1">The sequence shown here is derived from an EMBL/GenBank/DDBJ whole genome shotgun (WGS) entry which is preliminary data.</text>
</comment>
<organism evidence="1 2">
    <name type="scientific">Dermacentor silvarum</name>
    <name type="common">Tick</name>
    <dbReference type="NCBI Taxonomy" id="543639"/>
    <lineage>
        <taxon>Eukaryota</taxon>
        <taxon>Metazoa</taxon>
        <taxon>Ecdysozoa</taxon>
        <taxon>Arthropoda</taxon>
        <taxon>Chelicerata</taxon>
        <taxon>Arachnida</taxon>
        <taxon>Acari</taxon>
        <taxon>Parasitiformes</taxon>
        <taxon>Ixodida</taxon>
        <taxon>Ixodoidea</taxon>
        <taxon>Ixodidae</taxon>
        <taxon>Rhipicephalinae</taxon>
        <taxon>Dermacentor</taxon>
    </lineage>
</organism>